<dbReference type="PANTHER" id="PTHR38425:SF1">
    <property type="entry name" value="LONG CHRONOLOGICAL LIFESPAN PROTEIN 2"/>
    <property type="match status" value="1"/>
</dbReference>
<sequence>MYRLLPLPFFILGLLWATTLAAAQFQFFDQMFGQQQHHQQQQQQQHSGGGGGASQWAANVESVSCTQFLCPNTLECVAAPHDCSCPDLEDVKCIIPDADNKNVGTVLCARGPDACQAVEKVIWRLAGQ</sequence>
<feature type="chain" id="PRO_5034741940" description="Long chronological lifespan protein 2" evidence="4">
    <location>
        <begin position="22"/>
        <end position="128"/>
    </location>
</feature>
<evidence type="ECO:0000256" key="2">
    <source>
        <dbReference type="ARBA" id="ARBA00018534"/>
    </source>
</evidence>
<protein>
    <recommendedName>
        <fullName evidence="2">Long chronological lifespan protein 2</fullName>
    </recommendedName>
</protein>
<evidence type="ECO:0000256" key="4">
    <source>
        <dbReference type="SAM" id="SignalP"/>
    </source>
</evidence>
<dbReference type="Proteomes" id="UP000518752">
    <property type="component" value="Unassembled WGS sequence"/>
</dbReference>
<dbReference type="OrthoDB" id="2234316at2759"/>
<gene>
    <name evidence="5" type="ORF">D9757_001338</name>
</gene>
<evidence type="ECO:0000256" key="1">
    <source>
        <dbReference type="ARBA" id="ARBA00010545"/>
    </source>
</evidence>
<evidence type="ECO:0000313" key="5">
    <source>
        <dbReference type="EMBL" id="KAF5393023.1"/>
    </source>
</evidence>
<dbReference type="AlphaFoldDB" id="A0A8H5MGC7"/>
<evidence type="ECO:0000313" key="6">
    <source>
        <dbReference type="Proteomes" id="UP000518752"/>
    </source>
</evidence>
<comment type="caution">
    <text evidence="5">The sequence shown here is derived from an EMBL/GenBank/DDBJ whole genome shotgun (WGS) entry which is preliminary data.</text>
</comment>
<keyword evidence="6" id="KW-1185">Reference proteome</keyword>
<comment type="similarity">
    <text evidence="1">Belongs to the LCL2 family.</text>
</comment>
<dbReference type="PANTHER" id="PTHR38425">
    <property type="entry name" value="LONG CHRONOLOGICAL LIFESPAN PROTEIN 2"/>
    <property type="match status" value="1"/>
</dbReference>
<accession>A0A8H5MGC7</accession>
<dbReference type="InterPro" id="IPR034543">
    <property type="entry name" value="LCL2"/>
</dbReference>
<proteinExistence type="inferred from homology"/>
<name>A0A8H5MGC7_9AGAR</name>
<keyword evidence="3 4" id="KW-0732">Signal</keyword>
<evidence type="ECO:0000256" key="3">
    <source>
        <dbReference type="ARBA" id="ARBA00022729"/>
    </source>
</evidence>
<dbReference type="EMBL" id="JAACJN010000003">
    <property type="protein sequence ID" value="KAF5393023.1"/>
    <property type="molecule type" value="Genomic_DNA"/>
</dbReference>
<feature type="signal peptide" evidence="4">
    <location>
        <begin position="1"/>
        <end position="21"/>
    </location>
</feature>
<organism evidence="5 6">
    <name type="scientific">Collybiopsis confluens</name>
    <dbReference type="NCBI Taxonomy" id="2823264"/>
    <lineage>
        <taxon>Eukaryota</taxon>
        <taxon>Fungi</taxon>
        <taxon>Dikarya</taxon>
        <taxon>Basidiomycota</taxon>
        <taxon>Agaricomycotina</taxon>
        <taxon>Agaricomycetes</taxon>
        <taxon>Agaricomycetidae</taxon>
        <taxon>Agaricales</taxon>
        <taxon>Marasmiineae</taxon>
        <taxon>Omphalotaceae</taxon>
        <taxon>Collybiopsis</taxon>
    </lineage>
</organism>
<dbReference type="GO" id="GO:0036503">
    <property type="term" value="P:ERAD pathway"/>
    <property type="evidence" value="ECO:0007669"/>
    <property type="project" value="TreeGrafter"/>
</dbReference>
<reference evidence="5 6" key="1">
    <citation type="journal article" date="2020" name="ISME J.">
        <title>Uncovering the hidden diversity of litter-decomposition mechanisms in mushroom-forming fungi.</title>
        <authorList>
            <person name="Floudas D."/>
            <person name="Bentzer J."/>
            <person name="Ahren D."/>
            <person name="Johansson T."/>
            <person name="Persson P."/>
            <person name="Tunlid A."/>
        </authorList>
    </citation>
    <scope>NUCLEOTIDE SEQUENCE [LARGE SCALE GENOMIC DNA]</scope>
    <source>
        <strain evidence="5 6">CBS 406.79</strain>
    </source>
</reference>